<dbReference type="STRING" id="523849.OCC_02797"/>
<keyword evidence="2" id="KW-1185">Reference proteome</keyword>
<dbReference type="GeneID" id="16548563"/>
<proteinExistence type="predicted"/>
<dbReference type="KEGG" id="tlt:OCC_02797"/>
<dbReference type="RefSeq" id="WP_004069729.1">
    <property type="nucleotide sequence ID" value="NC_022084.1"/>
</dbReference>
<dbReference type="Proteomes" id="UP000015502">
    <property type="component" value="Chromosome"/>
</dbReference>
<dbReference type="HOGENOM" id="CLU_695634_0_0_2"/>
<dbReference type="AlphaFoldDB" id="H3ZQQ2"/>
<evidence type="ECO:0000313" key="2">
    <source>
        <dbReference type="Proteomes" id="UP000015502"/>
    </source>
</evidence>
<dbReference type="EMBL" id="CP006670">
    <property type="protein sequence ID" value="EHR77759.1"/>
    <property type="molecule type" value="Genomic_DNA"/>
</dbReference>
<evidence type="ECO:0000313" key="1">
    <source>
        <dbReference type="EMBL" id="EHR77759.1"/>
    </source>
</evidence>
<dbReference type="PaxDb" id="523849-OCC_02797"/>
<accession>H3ZQQ2</accession>
<sequence length="396" mass="44274">MERKSKVVVTALAIVLVVFVGIPTAQGVSPENSDVLYSVYLDWLQGKPVGLASIEIKVNKSLHNPVVIVQDYSKEHPRTLYSGSLLSPTVKIERIPIDTYVENVQANGKSESVLKTRFRPVSLLVIVADENYWGARVISFEPKKPLARISAEVPLHYEPAKKGNYVQTASVTDHGTVRMNGIKTAIIRSIPGIDVKWVIERNDAVTYESFSQETWGGTPDPNGWLSSGPTLVQDKDVWITYTASSGDVRLVTSDVLYQITENEICTSLWCRDIWSLIPVRIKNFHSTVTGSYSGGIPSNLERETRYKLEGANEFAISFDAPTDNGGVYFSTSLSICGGEGVQVCFTGNVETYRESKSNYRPHYEVKINNWGSHDVLYYAYLDKSSRNYYEIFLEWG</sequence>
<gene>
    <name evidence="1" type="ORF">OCC_02797</name>
</gene>
<organism evidence="1 2">
    <name type="scientific">Thermococcus litoralis (strain ATCC 51850 / DSM 5473 / JCM 8560 / NS-C)</name>
    <dbReference type="NCBI Taxonomy" id="523849"/>
    <lineage>
        <taxon>Archaea</taxon>
        <taxon>Methanobacteriati</taxon>
        <taxon>Methanobacteriota</taxon>
        <taxon>Thermococci</taxon>
        <taxon>Thermococcales</taxon>
        <taxon>Thermococcaceae</taxon>
        <taxon>Thermococcus</taxon>
    </lineage>
</organism>
<reference evidence="1 2" key="1">
    <citation type="journal article" date="2012" name="J. Bacteriol.">
        <title>Genome sequence of the model hyperthermophilic archaeon Thermococcus litoralis NS-C.</title>
        <authorList>
            <person name="Gardner A.F."/>
            <person name="Kumar S."/>
            <person name="Perler F.B."/>
        </authorList>
    </citation>
    <scope>NUCLEOTIDE SEQUENCE [LARGE SCALE GENOMIC DNA]</scope>
    <source>
        <strain evidence="2">ATCC 51850 / DSM 5473 / JCM 8560 / NS-C</strain>
    </source>
</reference>
<name>H3ZQQ2_THELN</name>
<protein>
    <submittedName>
        <fullName evidence="1">Uncharacterized protein</fullName>
    </submittedName>
</protein>
<dbReference type="OrthoDB" id="94263at2157"/>